<accession>A0A246FJJ6</accession>
<protein>
    <submittedName>
        <fullName evidence="1">Uncharacterized protein</fullName>
    </submittedName>
</protein>
<evidence type="ECO:0000313" key="1">
    <source>
        <dbReference type="EMBL" id="OWP62730.1"/>
    </source>
</evidence>
<dbReference type="OrthoDB" id="997000at2"/>
<keyword evidence="2" id="KW-1185">Reference proteome</keyword>
<organism evidence="1 2">
    <name type="scientific">Hymenobacter amundsenii</name>
    <dbReference type="NCBI Taxonomy" id="2006685"/>
    <lineage>
        <taxon>Bacteria</taxon>
        <taxon>Pseudomonadati</taxon>
        <taxon>Bacteroidota</taxon>
        <taxon>Cytophagia</taxon>
        <taxon>Cytophagales</taxon>
        <taxon>Hymenobacteraceae</taxon>
        <taxon>Hymenobacter</taxon>
    </lineage>
</organism>
<dbReference type="RefSeq" id="WP_088464802.1">
    <property type="nucleotide sequence ID" value="NZ_NIRR01000020.1"/>
</dbReference>
<sequence length="112" mass="12771">MSFPYRSLFLFEADTATIFEIKRLDIQSKNPAHLYFWLHFDNASGQLSQLDFEDMSTEDGEHQREFSQGQLRFNTTDGTFAPTDGSLPLTLRTITPPTLPAELETALFAFFA</sequence>
<reference evidence="1 2" key="1">
    <citation type="submission" date="2017-06" db="EMBL/GenBank/DDBJ databases">
        <title>Hymenobacter amundsenii sp. nov. isolated from regoliths in Antarctica.</title>
        <authorList>
            <person name="Sedlacek I."/>
            <person name="Kralova S."/>
            <person name="Pantucek R."/>
            <person name="Svec P."/>
            <person name="Holochova P."/>
            <person name="Stankova E."/>
            <person name="Vrbovska V."/>
            <person name="Busse H.-J."/>
        </authorList>
    </citation>
    <scope>NUCLEOTIDE SEQUENCE [LARGE SCALE GENOMIC DNA]</scope>
    <source>
        <strain evidence="1 2">CCM 8682</strain>
    </source>
</reference>
<name>A0A246FJJ6_9BACT</name>
<dbReference type="Proteomes" id="UP000197277">
    <property type="component" value="Unassembled WGS sequence"/>
</dbReference>
<dbReference type="AlphaFoldDB" id="A0A246FJJ6"/>
<gene>
    <name evidence="1" type="ORF">CDA63_12520</name>
</gene>
<comment type="caution">
    <text evidence="1">The sequence shown here is derived from an EMBL/GenBank/DDBJ whole genome shotgun (WGS) entry which is preliminary data.</text>
</comment>
<proteinExistence type="predicted"/>
<evidence type="ECO:0000313" key="2">
    <source>
        <dbReference type="Proteomes" id="UP000197277"/>
    </source>
</evidence>
<dbReference type="EMBL" id="NIRR01000020">
    <property type="protein sequence ID" value="OWP62730.1"/>
    <property type="molecule type" value="Genomic_DNA"/>
</dbReference>